<keyword evidence="2" id="KW-0131">Cell cycle</keyword>
<evidence type="ECO:0000256" key="1">
    <source>
        <dbReference type="ARBA" id="ARBA00010520"/>
    </source>
</evidence>
<keyword evidence="5" id="KW-1133">Transmembrane helix</keyword>
<dbReference type="InterPro" id="IPR006760">
    <property type="entry name" value="Endosulphine"/>
</dbReference>
<feature type="domain" description="Chitin-binding type-4" evidence="6">
    <location>
        <begin position="314"/>
        <end position="444"/>
    </location>
</feature>
<feature type="transmembrane region" description="Helical" evidence="5">
    <location>
        <begin position="164"/>
        <end position="194"/>
    </location>
</feature>
<dbReference type="InterPro" id="IPR004302">
    <property type="entry name" value="Cellulose/chitin-bd_N"/>
</dbReference>
<dbReference type="Pfam" id="PF04667">
    <property type="entry name" value="Endosulfine"/>
    <property type="match status" value="1"/>
</dbReference>
<keyword evidence="8" id="KW-1185">Reference proteome</keyword>
<sequence>MNTHYNEHPENDGDDDGEETESSSEVDWNEYFTGHEQAVIHEDFELGRSFFDIVKDELPSELYSKFIEFCKSINKSITISYDTTSHIIIPRSNWTVSHISDLYEVFSPLRRDLKKLMENGLAVQRNGVEIKLGVCLAFVLGDNLGVCELLVMSRNFSKGFMCRYCGLTIFISMLFWLFSALAVFCLGCFLPWLFSALDIFNLAILTRNPFKDWNRAWKTAIKGRTTAAFFPSIEDRRNCHFLPNYVQTQFLTGHGRFAAYLERRKIHSSDRCICGERQTAEHVLLHCPATFNSRALVEARIGSLKSLEMNKKNFHLRTMWNKNHGKCGICGDSYSLKQPRPYESGGIYVNNIIVQHYRSGSTIAVIIFISANHKGKFSFSICPRNDPHKLETEECFIPLMVNGEKYYRLESNIFGNISLSVQLPSNVECKHCVLRWHWRGGNNWGICPDGKGKIGCGPQETFLMKIQLMMIVIFEKFQKDVHESKMAEKEEESKLKAKYPQLQRPGPQFLQKRLQKGQKFFDSGDYNMAKAAAAKGGTPKSRLSMNQSSAAGSVVGGIGGGPQPPLPPTIVAPVTTGEVIPTPDCLATRKASIHVPSKLVSGGP</sequence>
<evidence type="ECO:0000256" key="4">
    <source>
        <dbReference type="SAM" id="MobiDB-lite"/>
    </source>
</evidence>
<reference evidence="7" key="2">
    <citation type="journal article" date="2022" name="Res Sq">
        <title>Comparative Genomics Reveals Insights into the Divergent Evolution of Astigmatic Mites and Household Pest Adaptations.</title>
        <authorList>
            <person name="Xiong Q."/>
            <person name="Wan A.T.-Y."/>
            <person name="Liu X.-Y."/>
            <person name="Fung C.S.-H."/>
            <person name="Xiao X."/>
            <person name="Malainual N."/>
            <person name="Hou J."/>
            <person name="Wang L."/>
            <person name="Wang M."/>
            <person name="Yang K."/>
            <person name="Cui Y."/>
            <person name="Leung E."/>
            <person name="Nong W."/>
            <person name="Shin S.-K."/>
            <person name="Au S."/>
            <person name="Jeong K.Y."/>
            <person name="Chew F.T."/>
            <person name="Hui J."/>
            <person name="Leung T.F."/>
            <person name="Tungtrongchitr A."/>
            <person name="Zhong N."/>
            <person name="Liu Z."/>
            <person name="Tsui S."/>
        </authorList>
    </citation>
    <scope>NUCLEOTIDE SEQUENCE</scope>
    <source>
        <strain evidence="7">Derf</strain>
        <tissue evidence="7">Whole organism</tissue>
    </source>
</reference>
<protein>
    <recommendedName>
        <fullName evidence="6">Chitin-binding type-4 domain-containing protein</fullName>
    </recommendedName>
</protein>
<feature type="compositionally biased region" description="Basic and acidic residues" evidence="4">
    <location>
        <begin position="1"/>
        <end position="11"/>
    </location>
</feature>
<reference evidence="7" key="1">
    <citation type="submission" date="2013-05" db="EMBL/GenBank/DDBJ databases">
        <authorList>
            <person name="Yim A.K.Y."/>
            <person name="Chan T.F."/>
            <person name="Ji K.M."/>
            <person name="Liu X.Y."/>
            <person name="Zhou J.W."/>
            <person name="Li R.Q."/>
            <person name="Yang K.Y."/>
            <person name="Li J."/>
            <person name="Li M."/>
            <person name="Law P.T.W."/>
            <person name="Wu Y.L."/>
            <person name="Cai Z.L."/>
            <person name="Qin H."/>
            <person name="Bao Y."/>
            <person name="Leung R.K.K."/>
            <person name="Ng P.K.S."/>
            <person name="Zou J."/>
            <person name="Zhong X.J."/>
            <person name="Ran P.X."/>
            <person name="Zhong N.S."/>
            <person name="Liu Z.G."/>
            <person name="Tsui S.K.W."/>
        </authorList>
    </citation>
    <scope>NUCLEOTIDE SEQUENCE</scope>
    <source>
        <strain evidence="7">Derf</strain>
        <tissue evidence="7">Whole organism</tissue>
    </source>
</reference>
<keyword evidence="3" id="KW-0650">Protein phosphatase inhibitor</keyword>
<evidence type="ECO:0000256" key="2">
    <source>
        <dbReference type="ARBA" id="ARBA00022776"/>
    </source>
</evidence>
<proteinExistence type="inferred from homology"/>
<organism evidence="7 8">
    <name type="scientific">Dermatophagoides farinae</name>
    <name type="common">American house dust mite</name>
    <dbReference type="NCBI Taxonomy" id="6954"/>
    <lineage>
        <taxon>Eukaryota</taxon>
        <taxon>Metazoa</taxon>
        <taxon>Ecdysozoa</taxon>
        <taxon>Arthropoda</taxon>
        <taxon>Chelicerata</taxon>
        <taxon>Arachnida</taxon>
        <taxon>Acari</taxon>
        <taxon>Acariformes</taxon>
        <taxon>Sarcoptiformes</taxon>
        <taxon>Astigmata</taxon>
        <taxon>Psoroptidia</taxon>
        <taxon>Analgoidea</taxon>
        <taxon>Pyroglyphidae</taxon>
        <taxon>Dermatophagoidinae</taxon>
        <taxon>Dermatophagoides</taxon>
    </lineage>
</organism>
<feature type="region of interest" description="Disordered" evidence="4">
    <location>
        <begin position="1"/>
        <end position="25"/>
    </location>
</feature>
<evidence type="ECO:0000313" key="7">
    <source>
        <dbReference type="EMBL" id="KAH9506493.1"/>
    </source>
</evidence>
<comment type="similarity">
    <text evidence="1">Belongs to the endosulfine family.</text>
</comment>
<dbReference type="EMBL" id="ASGP02000005">
    <property type="protein sequence ID" value="KAH9506493.1"/>
    <property type="molecule type" value="Genomic_DNA"/>
</dbReference>
<comment type="caution">
    <text evidence="7">The sequence shown here is derived from an EMBL/GenBank/DDBJ whole genome shotgun (WGS) entry which is preliminary data.</text>
</comment>
<feature type="region of interest" description="Disordered" evidence="4">
    <location>
        <begin position="554"/>
        <end position="575"/>
    </location>
</feature>
<feature type="compositionally biased region" description="Acidic residues" evidence="4">
    <location>
        <begin position="12"/>
        <end position="25"/>
    </location>
</feature>
<dbReference type="Pfam" id="PF03067">
    <property type="entry name" value="LPMO_10"/>
    <property type="match status" value="1"/>
</dbReference>
<evidence type="ECO:0000259" key="6">
    <source>
        <dbReference type="Pfam" id="PF03067"/>
    </source>
</evidence>
<name>A0A922HRT7_DERFA</name>
<keyword evidence="5" id="KW-0812">Transmembrane</keyword>
<evidence type="ECO:0000256" key="3">
    <source>
        <dbReference type="ARBA" id="ARBA00023272"/>
    </source>
</evidence>
<dbReference type="GO" id="GO:0004864">
    <property type="term" value="F:protein phosphatase inhibitor activity"/>
    <property type="evidence" value="ECO:0007669"/>
    <property type="project" value="UniProtKB-KW"/>
</dbReference>
<evidence type="ECO:0000256" key="5">
    <source>
        <dbReference type="SAM" id="Phobius"/>
    </source>
</evidence>
<dbReference type="Proteomes" id="UP000790347">
    <property type="component" value="Unassembled WGS sequence"/>
</dbReference>
<keyword evidence="5" id="KW-0472">Membrane</keyword>
<gene>
    <name evidence="7" type="ORF">DERF_011223</name>
</gene>
<dbReference type="AlphaFoldDB" id="A0A922HRT7"/>
<accession>A0A922HRT7</accession>
<keyword evidence="2" id="KW-0498">Mitosis</keyword>
<keyword evidence="2" id="KW-0132">Cell division</keyword>
<evidence type="ECO:0000313" key="8">
    <source>
        <dbReference type="Proteomes" id="UP000790347"/>
    </source>
</evidence>